<proteinExistence type="inferred from homology"/>
<name>A0A840F7H1_9ACTN</name>
<keyword evidence="3" id="KW-0547">Nucleotide-binding</keyword>
<dbReference type="GO" id="GO:0016887">
    <property type="term" value="F:ATP hydrolysis activity"/>
    <property type="evidence" value="ECO:0007669"/>
    <property type="project" value="InterPro"/>
</dbReference>
<dbReference type="GO" id="GO:0005524">
    <property type="term" value="F:ATP binding"/>
    <property type="evidence" value="ECO:0007669"/>
    <property type="project" value="UniProtKB-KW"/>
</dbReference>
<dbReference type="InterPro" id="IPR003439">
    <property type="entry name" value="ABC_transporter-like_ATP-bd"/>
</dbReference>
<sequence length="284" mass="30092">MTAPVPVLSGTGLARAFGGHHAVVGADIALHRGRVTGLVGPNGAGKTTLLLMLAGLLRPDTGTILLDGAPAEPAAARARIGWMPDVFGTWESLTPREILTAFARLHGADAAAADLRARELLHQVHLVEFTDAPASGLSRGQKQRLGLARALVNRPQILLLDEPASGMDPRSRIELRAHLRAVADAGAAVLVSSHILGELEEMADDVVMMTGGRTRVPPPTTASRWRIRLVDQAPDAAHIVELADDAAAAAYLAHYVRQDIPIAEFTRLGTGLEQAYLDLDADRT</sequence>
<feature type="domain" description="ABC transporter" evidence="5">
    <location>
        <begin position="8"/>
        <end position="236"/>
    </location>
</feature>
<accession>A0A840F7H1</accession>
<gene>
    <name evidence="6" type="ORF">BKA16_004081</name>
</gene>
<dbReference type="PROSITE" id="PS50893">
    <property type="entry name" value="ABC_TRANSPORTER_2"/>
    <property type="match status" value="1"/>
</dbReference>
<evidence type="ECO:0000256" key="4">
    <source>
        <dbReference type="ARBA" id="ARBA00022840"/>
    </source>
</evidence>
<organism evidence="6 7">
    <name type="scientific">Gordonia humi</name>
    <dbReference type="NCBI Taxonomy" id="686429"/>
    <lineage>
        <taxon>Bacteria</taxon>
        <taxon>Bacillati</taxon>
        <taxon>Actinomycetota</taxon>
        <taxon>Actinomycetes</taxon>
        <taxon>Mycobacteriales</taxon>
        <taxon>Gordoniaceae</taxon>
        <taxon>Gordonia</taxon>
    </lineage>
</organism>
<evidence type="ECO:0000313" key="6">
    <source>
        <dbReference type="EMBL" id="MBB4137529.1"/>
    </source>
</evidence>
<evidence type="ECO:0000259" key="5">
    <source>
        <dbReference type="PROSITE" id="PS50893"/>
    </source>
</evidence>
<evidence type="ECO:0000256" key="1">
    <source>
        <dbReference type="ARBA" id="ARBA00005417"/>
    </source>
</evidence>
<dbReference type="PANTHER" id="PTHR43335:SF4">
    <property type="entry name" value="ABC TRANSPORTER, ATP-BINDING PROTEIN"/>
    <property type="match status" value="1"/>
</dbReference>
<keyword evidence="7" id="KW-1185">Reference proteome</keyword>
<dbReference type="EMBL" id="JACIFP010000001">
    <property type="protein sequence ID" value="MBB4137529.1"/>
    <property type="molecule type" value="Genomic_DNA"/>
</dbReference>
<reference evidence="6 7" key="1">
    <citation type="submission" date="2020-08" db="EMBL/GenBank/DDBJ databases">
        <title>Sequencing the genomes of 1000 actinobacteria strains.</title>
        <authorList>
            <person name="Klenk H.-P."/>
        </authorList>
    </citation>
    <scope>NUCLEOTIDE SEQUENCE [LARGE SCALE GENOMIC DNA]</scope>
    <source>
        <strain evidence="6 7">DSM 45298</strain>
    </source>
</reference>
<dbReference type="SUPFAM" id="SSF52540">
    <property type="entry name" value="P-loop containing nucleoside triphosphate hydrolases"/>
    <property type="match status" value="1"/>
</dbReference>
<dbReference type="Proteomes" id="UP000551501">
    <property type="component" value="Unassembled WGS sequence"/>
</dbReference>
<dbReference type="InterPro" id="IPR027417">
    <property type="entry name" value="P-loop_NTPase"/>
</dbReference>
<evidence type="ECO:0000256" key="2">
    <source>
        <dbReference type="ARBA" id="ARBA00022448"/>
    </source>
</evidence>
<dbReference type="Pfam" id="PF00005">
    <property type="entry name" value="ABC_tran"/>
    <property type="match status" value="1"/>
</dbReference>
<dbReference type="AlphaFoldDB" id="A0A840F7H1"/>
<dbReference type="Gene3D" id="3.40.50.300">
    <property type="entry name" value="P-loop containing nucleotide triphosphate hydrolases"/>
    <property type="match status" value="1"/>
</dbReference>
<evidence type="ECO:0000256" key="3">
    <source>
        <dbReference type="ARBA" id="ARBA00022741"/>
    </source>
</evidence>
<keyword evidence="4" id="KW-0067">ATP-binding</keyword>
<dbReference type="RefSeq" id="WP_183372381.1">
    <property type="nucleotide sequence ID" value="NZ_BAABHL010000130.1"/>
</dbReference>
<dbReference type="CDD" id="cd03230">
    <property type="entry name" value="ABC_DR_subfamily_A"/>
    <property type="match status" value="1"/>
</dbReference>
<comment type="caution">
    <text evidence="6">The sequence shown here is derived from an EMBL/GenBank/DDBJ whole genome shotgun (WGS) entry which is preliminary data.</text>
</comment>
<dbReference type="SMART" id="SM00382">
    <property type="entry name" value="AAA"/>
    <property type="match status" value="1"/>
</dbReference>
<comment type="similarity">
    <text evidence="1">Belongs to the ABC transporter superfamily.</text>
</comment>
<dbReference type="PANTHER" id="PTHR43335">
    <property type="entry name" value="ABC TRANSPORTER, ATP-BINDING PROTEIN"/>
    <property type="match status" value="1"/>
</dbReference>
<protein>
    <submittedName>
        <fullName evidence="6">ABC-type multidrug transport system ATPase subunit</fullName>
    </submittedName>
</protein>
<dbReference type="InterPro" id="IPR003593">
    <property type="entry name" value="AAA+_ATPase"/>
</dbReference>
<keyword evidence="2" id="KW-0813">Transport</keyword>
<evidence type="ECO:0000313" key="7">
    <source>
        <dbReference type="Proteomes" id="UP000551501"/>
    </source>
</evidence>